<dbReference type="PANTHER" id="PTHR11638:SF18">
    <property type="entry name" value="HEAT SHOCK PROTEIN 104"/>
    <property type="match status" value="1"/>
</dbReference>
<dbReference type="PROSITE" id="PS00871">
    <property type="entry name" value="CLPAB_2"/>
    <property type="match status" value="1"/>
</dbReference>
<dbReference type="InterPro" id="IPR018368">
    <property type="entry name" value="ClpA/B_CS1"/>
</dbReference>
<evidence type="ECO:0000256" key="9">
    <source>
        <dbReference type="ARBA" id="ARBA00023186"/>
    </source>
</evidence>
<keyword evidence="8 16" id="KW-0175">Coiled coil</keyword>
<evidence type="ECO:0000256" key="13">
    <source>
        <dbReference type="ARBA" id="ARBA00080446"/>
    </source>
</evidence>
<dbReference type="InterPro" id="IPR003959">
    <property type="entry name" value="ATPase_AAA_core"/>
</dbReference>
<dbReference type="FunFam" id="3.40.50.300:FF:000025">
    <property type="entry name" value="ATP-dependent Clp protease subunit"/>
    <property type="match status" value="1"/>
</dbReference>
<proteinExistence type="inferred from homology"/>
<dbReference type="Pfam" id="PF00004">
    <property type="entry name" value="AAA"/>
    <property type="match status" value="1"/>
</dbReference>
<dbReference type="Pfam" id="PF02861">
    <property type="entry name" value="Clp_N"/>
    <property type="match status" value="1"/>
</dbReference>
<evidence type="ECO:0000256" key="3">
    <source>
        <dbReference type="ARBA" id="ARBA00022490"/>
    </source>
</evidence>
<dbReference type="GO" id="GO:0005524">
    <property type="term" value="F:ATP binding"/>
    <property type="evidence" value="ECO:0007669"/>
    <property type="project" value="UniProtKB-KW"/>
</dbReference>
<feature type="domain" description="Clp R" evidence="17">
    <location>
        <begin position="3"/>
        <end position="147"/>
    </location>
</feature>
<keyword evidence="6 15" id="KW-0067">ATP-binding</keyword>
<dbReference type="PRINTS" id="PR00300">
    <property type="entry name" value="CLPPROTEASEA"/>
</dbReference>
<dbReference type="SUPFAM" id="SSF52540">
    <property type="entry name" value="P-loop containing nucleoside triphosphate hydrolases"/>
    <property type="match status" value="2"/>
</dbReference>
<feature type="coiled-coil region" evidence="16">
    <location>
        <begin position="406"/>
        <end position="500"/>
    </location>
</feature>
<evidence type="ECO:0000256" key="1">
    <source>
        <dbReference type="ARBA" id="ARBA00004496"/>
    </source>
</evidence>
<evidence type="ECO:0000256" key="6">
    <source>
        <dbReference type="ARBA" id="ARBA00022840"/>
    </source>
</evidence>
<keyword evidence="19" id="KW-1185">Reference proteome</keyword>
<keyword evidence="5 15" id="KW-0547">Nucleotide-binding</keyword>
<dbReference type="InterPro" id="IPR003593">
    <property type="entry name" value="AAA+_ATPase"/>
</dbReference>
<dbReference type="GO" id="GO:0005737">
    <property type="term" value="C:cytoplasm"/>
    <property type="evidence" value="ECO:0000318"/>
    <property type="project" value="GO_Central"/>
</dbReference>
<evidence type="ECO:0000256" key="10">
    <source>
        <dbReference type="ARBA" id="ARBA00069391"/>
    </source>
</evidence>
<evidence type="ECO:0000313" key="19">
    <source>
        <dbReference type="Proteomes" id="UP000027120"/>
    </source>
</evidence>
<dbReference type="InterPro" id="IPR001270">
    <property type="entry name" value="ClpA/B"/>
</dbReference>
<accession>A0A067EHH8</accession>
<dbReference type="PANTHER" id="PTHR11638">
    <property type="entry name" value="ATP-DEPENDENT CLP PROTEASE"/>
    <property type="match status" value="1"/>
</dbReference>
<name>A0A067EHH8_CITSI</name>
<dbReference type="SMART" id="SM00382">
    <property type="entry name" value="AAA"/>
    <property type="match status" value="2"/>
</dbReference>
<dbReference type="SMR" id="A0A067EHH8"/>
<dbReference type="InterPro" id="IPR050130">
    <property type="entry name" value="ClpA_ClpB"/>
</dbReference>
<dbReference type="FunFam" id="3.40.50.300:FF:000120">
    <property type="entry name" value="ATP-dependent chaperone ClpB"/>
    <property type="match status" value="1"/>
</dbReference>
<dbReference type="InterPro" id="IPR019489">
    <property type="entry name" value="Clp_ATPase_C"/>
</dbReference>
<dbReference type="InterPro" id="IPR041546">
    <property type="entry name" value="ClpA/ClpB_AAA_lid"/>
</dbReference>
<dbReference type="Pfam" id="PF17871">
    <property type="entry name" value="AAA_lid_9"/>
    <property type="match status" value="1"/>
</dbReference>
<dbReference type="SMART" id="SM01086">
    <property type="entry name" value="ClpB_D2-small"/>
    <property type="match status" value="1"/>
</dbReference>
<keyword evidence="4 14" id="KW-0677">Repeat</keyword>
<dbReference type="AlphaFoldDB" id="A0A067EHH8"/>
<evidence type="ECO:0000256" key="7">
    <source>
        <dbReference type="ARBA" id="ARBA00023016"/>
    </source>
</evidence>
<dbReference type="Pfam" id="PF10431">
    <property type="entry name" value="ClpB_D2-small"/>
    <property type="match status" value="1"/>
</dbReference>
<evidence type="ECO:0000256" key="15">
    <source>
        <dbReference type="RuleBase" id="RU004432"/>
    </source>
</evidence>
<dbReference type="Gene3D" id="1.10.1780.10">
    <property type="entry name" value="Clp, N-terminal domain"/>
    <property type="match status" value="1"/>
</dbReference>
<dbReference type="InterPro" id="IPR004176">
    <property type="entry name" value="Clp_R_N"/>
</dbReference>
<evidence type="ECO:0000313" key="18">
    <source>
        <dbReference type="EMBL" id="KDO54629.1"/>
    </source>
</evidence>
<dbReference type="CDD" id="cd00009">
    <property type="entry name" value="AAA"/>
    <property type="match status" value="1"/>
</dbReference>
<protein>
    <recommendedName>
        <fullName evidence="10">Chaperone protein ClpB1</fullName>
    </recommendedName>
    <alternativeName>
        <fullName evidence="12">ATP-dependent Clp protease ATP-binding subunit ClpB homolog 1</fullName>
    </alternativeName>
    <alternativeName>
        <fullName evidence="11">Casein lytic proteinase B1</fullName>
    </alternativeName>
    <alternativeName>
        <fullName evidence="13">Heat shock protein 101</fullName>
    </alternativeName>
</protein>
<reference evidence="18 19" key="1">
    <citation type="submission" date="2014-04" db="EMBL/GenBank/DDBJ databases">
        <authorList>
            <consortium name="International Citrus Genome Consortium"/>
            <person name="Gmitter F."/>
            <person name="Chen C."/>
            <person name="Farmerie W."/>
            <person name="Harkins T."/>
            <person name="Desany B."/>
            <person name="Mohiuddin M."/>
            <person name="Kodira C."/>
            <person name="Borodovsky M."/>
            <person name="Lomsadze A."/>
            <person name="Burns P."/>
            <person name="Jenkins J."/>
            <person name="Prochnik S."/>
            <person name="Shu S."/>
            <person name="Chapman J."/>
            <person name="Pitluck S."/>
            <person name="Schmutz J."/>
            <person name="Rokhsar D."/>
        </authorList>
    </citation>
    <scope>NUCLEOTIDE SEQUENCE</scope>
</reference>
<evidence type="ECO:0000256" key="4">
    <source>
        <dbReference type="ARBA" id="ARBA00022737"/>
    </source>
</evidence>
<dbReference type="SUPFAM" id="SSF81923">
    <property type="entry name" value="Double Clp-N motif"/>
    <property type="match status" value="1"/>
</dbReference>
<evidence type="ECO:0000256" key="16">
    <source>
        <dbReference type="SAM" id="Coils"/>
    </source>
</evidence>
<dbReference type="Pfam" id="PF07724">
    <property type="entry name" value="AAA_2"/>
    <property type="match status" value="1"/>
</dbReference>
<keyword evidence="7" id="KW-0346">Stress response</keyword>
<comment type="similarity">
    <text evidence="2 15">Belongs to the ClpA/ClpB family.</text>
</comment>
<dbReference type="Proteomes" id="UP000027120">
    <property type="component" value="Unassembled WGS sequence"/>
</dbReference>
<dbReference type="Gene3D" id="3.40.50.300">
    <property type="entry name" value="P-loop containing nucleotide triphosphate hydrolases"/>
    <property type="match status" value="3"/>
</dbReference>
<evidence type="ECO:0000256" key="8">
    <source>
        <dbReference type="ARBA" id="ARBA00023054"/>
    </source>
</evidence>
<dbReference type="InterPro" id="IPR027417">
    <property type="entry name" value="P-loop_NTPase"/>
</dbReference>
<dbReference type="InterPro" id="IPR036628">
    <property type="entry name" value="Clp_N_dom_sf"/>
</dbReference>
<dbReference type="EMBL" id="KK784994">
    <property type="protein sequence ID" value="KDO54629.1"/>
    <property type="molecule type" value="Genomic_DNA"/>
</dbReference>
<dbReference type="GO" id="GO:0034605">
    <property type="term" value="P:cellular response to heat"/>
    <property type="evidence" value="ECO:0000318"/>
    <property type="project" value="GO_Central"/>
</dbReference>
<dbReference type="FunFam" id="1.10.1780.10:FF:000003">
    <property type="entry name" value="ATP-dependent chaperone ClpB"/>
    <property type="match status" value="1"/>
</dbReference>
<dbReference type="PROSITE" id="PS51903">
    <property type="entry name" value="CLP_R"/>
    <property type="match status" value="1"/>
</dbReference>
<dbReference type="STRING" id="2711.A0A067EHH8"/>
<dbReference type="GO" id="GO:0016887">
    <property type="term" value="F:ATP hydrolysis activity"/>
    <property type="evidence" value="ECO:0000318"/>
    <property type="project" value="GO_Central"/>
</dbReference>
<dbReference type="FunFam" id="3.40.50.300:FF:000010">
    <property type="entry name" value="Chaperone clpB 1, putative"/>
    <property type="match status" value="1"/>
</dbReference>
<dbReference type="Gene3D" id="1.10.8.60">
    <property type="match status" value="1"/>
</dbReference>
<evidence type="ECO:0000256" key="2">
    <source>
        <dbReference type="ARBA" id="ARBA00008675"/>
    </source>
</evidence>
<gene>
    <name evidence="18" type="ORF">CISIN_1g046258mg</name>
</gene>
<organism evidence="18 19">
    <name type="scientific">Citrus sinensis</name>
    <name type="common">Sweet orange</name>
    <name type="synonym">Citrus aurantium var. sinensis</name>
    <dbReference type="NCBI Taxonomy" id="2711"/>
    <lineage>
        <taxon>Eukaryota</taxon>
        <taxon>Viridiplantae</taxon>
        <taxon>Streptophyta</taxon>
        <taxon>Embryophyta</taxon>
        <taxon>Tracheophyta</taxon>
        <taxon>Spermatophyta</taxon>
        <taxon>Magnoliopsida</taxon>
        <taxon>eudicotyledons</taxon>
        <taxon>Gunneridae</taxon>
        <taxon>Pentapetalae</taxon>
        <taxon>rosids</taxon>
        <taxon>malvids</taxon>
        <taxon>Sapindales</taxon>
        <taxon>Rutaceae</taxon>
        <taxon>Aurantioideae</taxon>
        <taxon>Citrus</taxon>
    </lineage>
</organism>
<evidence type="ECO:0000256" key="14">
    <source>
        <dbReference type="PROSITE-ProRule" id="PRU01251"/>
    </source>
</evidence>
<evidence type="ECO:0000256" key="12">
    <source>
        <dbReference type="ARBA" id="ARBA00078834"/>
    </source>
</evidence>
<evidence type="ECO:0000259" key="17">
    <source>
        <dbReference type="PROSITE" id="PS51903"/>
    </source>
</evidence>
<comment type="subcellular location">
    <subcellularLocation>
        <location evidence="1">Cytoplasm</location>
    </subcellularLocation>
</comment>
<dbReference type="PaxDb" id="2711-XP_006477653.1"/>
<keyword evidence="9 15" id="KW-0143">Chaperone</keyword>
<keyword evidence="3" id="KW-0963">Cytoplasm</keyword>
<sequence length="900" mass="100037">MNPDKFTHKTNEAIAMAHELATSAGHAQFTPLHLAVALLSDPSGIFAQAINNAGGENAAQSAERVFNQAMKKLPSQTPAPDEIPASTTLIKVIRRAQAAQKAHGDTHLAVDQLILGLLEDSQIGDLFKEAGVAVARVKSEVEKLRGKEGRKVESASGDTTFQALKTYGRDLVEQAGKLDPVIGRDEEIRRVVRILSRRTKNNPVLIGEPGVGKTAVVEGLAQRIVRGDVPSNLADVRLIALDMGALVAGAKYRGEFEERLKAVLKEVEEAEGKVILFIDEIHLVLGAGRTEGSMDAANLFKPMLARGQLRCIGATTLEEYRKYVEKDAAFERRFQQVYVAEPSVPDTVSILRGLKEKYEGHHGVRIQDRALVVAAQLSARYITGRHLPDKAIDLVDEACANVRVQLDSQPEEIDNLERKRMQLEIELHALEKEKDKASKARLVEVRKELDDLRDKLQPLMMRYKKEKERIDEIRRLKQKREELLFALQEAERRYDLARAADLRYGAIQEVEAAIGQLEGNQSDENLMLTETVGPDQIAEVVSRWTGIPVTRLGQNEKERLIGLAEAVNAVAESVLRSRAGLGRPQQPTGSFLFLGPTGVGKTELAKALAEQLFDDENLLVRIDMSEYMEQHSVSRLIGAPPGYVGHEEGGQLTEAVRRRPYSVVLFDEVEKAHISVFNTLLQVLDDGRLTDGQGRTVDFRNTVIIMTSNLGAEHLLSGMMGKVTMQVARDQVLQEVRKHFRPELLNRLDEIVVFDPLSHEQLRKVARLQMKDVAIRLAERGVALAVTDAALDIVLAESYDPIYGARPIRRWLEKKVVTELSRMLVREEIDENSTVYIDASPKGDNLVYRVQKNGGFVDAATGRKSDVLIQIPNGPRTDPSQAVKKMKIEEIVDDDEMVDD</sequence>
<evidence type="ECO:0000256" key="5">
    <source>
        <dbReference type="ARBA" id="ARBA00022741"/>
    </source>
</evidence>
<dbReference type="InterPro" id="IPR028299">
    <property type="entry name" value="ClpA/B_CS2"/>
</dbReference>
<dbReference type="eggNOG" id="KOG1051">
    <property type="taxonomic scope" value="Eukaryota"/>
</dbReference>
<dbReference type="CDD" id="cd19499">
    <property type="entry name" value="RecA-like_ClpB_Hsp104-like"/>
    <property type="match status" value="1"/>
</dbReference>
<evidence type="ECO:0000256" key="11">
    <source>
        <dbReference type="ARBA" id="ARBA00075871"/>
    </source>
</evidence>
<dbReference type="PROSITE" id="PS00870">
    <property type="entry name" value="CLPAB_1"/>
    <property type="match status" value="1"/>
</dbReference>